<keyword evidence="1 2" id="KW-0812">Transmembrane</keyword>
<dbReference type="EnsemblPlants" id="KEH40449">
    <property type="protein sequence ID" value="KEH40449"/>
    <property type="gene ID" value="MTR_1g029080"/>
</dbReference>
<dbReference type="HOGENOM" id="CLU_1557561_0_0_1"/>
<keyword evidence="1" id="KW-0472">Membrane</keyword>
<reference evidence="3" key="3">
    <citation type="submission" date="2015-04" db="UniProtKB">
        <authorList>
            <consortium name="EnsemblPlants"/>
        </authorList>
    </citation>
    <scope>IDENTIFICATION</scope>
    <source>
        <strain evidence="3">cv. Jemalong A17</strain>
    </source>
</reference>
<sequence length="172" mass="20040">MLGEHCKKHAIFYYVSSAWDAQPHARRMRHRVKVLYKFPNVGVHKVVHGAHGPYALFLLFSILHFLFILDMIFSLLETLIFPADLHAEDSPQEYLRILLRITLVIPSFLRIRIPQEHPRAISAGKFPAVTKILRKQLPTKVLPGNLNPWQNPQKTCFLRIFQCIQQEIPQEN</sequence>
<evidence type="ECO:0000313" key="4">
    <source>
        <dbReference type="Proteomes" id="UP000002051"/>
    </source>
</evidence>
<evidence type="ECO:0000313" key="3">
    <source>
        <dbReference type="EnsemblPlants" id="KEH40449"/>
    </source>
</evidence>
<feature type="transmembrane region" description="Helical" evidence="1">
    <location>
        <begin position="54"/>
        <end position="74"/>
    </location>
</feature>
<reference evidence="2 4" key="1">
    <citation type="journal article" date="2011" name="Nature">
        <title>The Medicago genome provides insight into the evolution of rhizobial symbioses.</title>
        <authorList>
            <person name="Young N.D."/>
            <person name="Debelle F."/>
            <person name="Oldroyd G.E."/>
            <person name="Geurts R."/>
            <person name="Cannon S.B."/>
            <person name="Udvardi M.K."/>
            <person name="Benedito V.A."/>
            <person name="Mayer K.F."/>
            <person name="Gouzy J."/>
            <person name="Schoof H."/>
            <person name="Van de Peer Y."/>
            <person name="Proost S."/>
            <person name="Cook D.R."/>
            <person name="Meyers B.C."/>
            <person name="Spannagl M."/>
            <person name="Cheung F."/>
            <person name="De Mita S."/>
            <person name="Krishnakumar V."/>
            <person name="Gundlach H."/>
            <person name="Zhou S."/>
            <person name="Mudge J."/>
            <person name="Bharti A.K."/>
            <person name="Murray J.D."/>
            <person name="Naoumkina M.A."/>
            <person name="Rosen B."/>
            <person name="Silverstein K.A."/>
            <person name="Tang H."/>
            <person name="Rombauts S."/>
            <person name="Zhao P.X."/>
            <person name="Zhou P."/>
            <person name="Barbe V."/>
            <person name="Bardou P."/>
            <person name="Bechner M."/>
            <person name="Bellec A."/>
            <person name="Berger A."/>
            <person name="Berges H."/>
            <person name="Bidwell S."/>
            <person name="Bisseling T."/>
            <person name="Choisne N."/>
            <person name="Couloux A."/>
            <person name="Denny R."/>
            <person name="Deshpande S."/>
            <person name="Dai X."/>
            <person name="Doyle J.J."/>
            <person name="Dudez A.M."/>
            <person name="Farmer A.D."/>
            <person name="Fouteau S."/>
            <person name="Franken C."/>
            <person name="Gibelin C."/>
            <person name="Gish J."/>
            <person name="Goldstein S."/>
            <person name="Gonzalez A.J."/>
            <person name="Green P.J."/>
            <person name="Hallab A."/>
            <person name="Hartog M."/>
            <person name="Hua A."/>
            <person name="Humphray S.J."/>
            <person name="Jeong D.H."/>
            <person name="Jing Y."/>
            <person name="Jocker A."/>
            <person name="Kenton S.M."/>
            <person name="Kim D.J."/>
            <person name="Klee K."/>
            <person name="Lai H."/>
            <person name="Lang C."/>
            <person name="Lin S."/>
            <person name="Macmil S.L."/>
            <person name="Magdelenat G."/>
            <person name="Matthews L."/>
            <person name="McCorrison J."/>
            <person name="Monaghan E.L."/>
            <person name="Mun J.H."/>
            <person name="Najar F.Z."/>
            <person name="Nicholson C."/>
            <person name="Noirot C."/>
            <person name="O'Bleness M."/>
            <person name="Paule C.R."/>
            <person name="Poulain J."/>
            <person name="Prion F."/>
            <person name="Qin B."/>
            <person name="Qu C."/>
            <person name="Retzel E.F."/>
            <person name="Riddle C."/>
            <person name="Sallet E."/>
            <person name="Samain S."/>
            <person name="Samson N."/>
            <person name="Sanders I."/>
            <person name="Saurat O."/>
            <person name="Scarpelli C."/>
            <person name="Schiex T."/>
            <person name="Segurens B."/>
            <person name="Severin A.J."/>
            <person name="Sherrier D.J."/>
            <person name="Shi R."/>
            <person name="Sims S."/>
            <person name="Singer S.R."/>
            <person name="Sinharoy S."/>
            <person name="Sterck L."/>
            <person name="Viollet A."/>
            <person name="Wang B.B."/>
            <person name="Wang K."/>
            <person name="Wang M."/>
            <person name="Wang X."/>
            <person name="Warfsmann J."/>
            <person name="Weissenbach J."/>
            <person name="White D.D."/>
            <person name="White J.D."/>
            <person name="Wiley G.B."/>
            <person name="Wincker P."/>
            <person name="Xing Y."/>
            <person name="Yang L."/>
            <person name="Yao Z."/>
            <person name="Ying F."/>
            <person name="Zhai J."/>
            <person name="Zhou L."/>
            <person name="Zuber A."/>
            <person name="Denarie J."/>
            <person name="Dixon R.A."/>
            <person name="May G.D."/>
            <person name="Schwartz D.C."/>
            <person name="Rogers J."/>
            <person name="Quetier F."/>
            <person name="Town C.D."/>
            <person name="Roe B.A."/>
        </authorList>
    </citation>
    <scope>NUCLEOTIDE SEQUENCE [LARGE SCALE GENOMIC DNA]</scope>
    <source>
        <strain evidence="2">A17</strain>
        <strain evidence="3 4">cv. Jemalong A17</strain>
    </source>
</reference>
<reference evidence="2 4" key="2">
    <citation type="journal article" date="2014" name="BMC Genomics">
        <title>An improved genome release (version Mt4.0) for the model legume Medicago truncatula.</title>
        <authorList>
            <person name="Tang H."/>
            <person name="Krishnakumar V."/>
            <person name="Bidwell S."/>
            <person name="Rosen B."/>
            <person name="Chan A."/>
            <person name="Zhou S."/>
            <person name="Gentzbittel L."/>
            <person name="Childs K.L."/>
            <person name="Yandell M."/>
            <person name="Gundlach H."/>
            <person name="Mayer K.F."/>
            <person name="Schwartz D.C."/>
            <person name="Town C.D."/>
        </authorList>
    </citation>
    <scope>GENOME REANNOTATION</scope>
    <source>
        <strain evidence="2">A17</strain>
        <strain evidence="3 4">cv. Jemalong A17</strain>
    </source>
</reference>
<dbReference type="AlphaFoldDB" id="A0A072VEL8"/>
<name>A0A072VEL8_MEDTR</name>
<evidence type="ECO:0000256" key="1">
    <source>
        <dbReference type="SAM" id="Phobius"/>
    </source>
</evidence>
<dbReference type="Proteomes" id="UP000002051">
    <property type="component" value="Unassembled WGS sequence"/>
</dbReference>
<keyword evidence="1" id="KW-1133">Transmembrane helix</keyword>
<protein>
    <submittedName>
        <fullName evidence="2">Transmembrane protein, putative</fullName>
    </submittedName>
</protein>
<proteinExistence type="predicted"/>
<dbReference type="EMBL" id="CM001217">
    <property type="protein sequence ID" value="KEH40449.1"/>
    <property type="molecule type" value="Genomic_DNA"/>
</dbReference>
<organism evidence="2 4">
    <name type="scientific">Medicago truncatula</name>
    <name type="common">Barrel medic</name>
    <name type="synonym">Medicago tribuloides</name>
    <dbReference type="NCBI Taxonomy" id="3880"/>
    <lineage>
        <taxon>Eukaryota</taxon>
        <taxon>Viridiplantae</taxon>
        <taxon>Streptophyta</taxon>
        <taxon>Embryophyta</taxon>
        <taxon>Tracheophyta</taxon>
        <taxon>Spermatophyta</taxon>
        <taxon>Magnoliopsida</taxon>
        <taxon>eudicotyledons</taxon>
        <taxon>Gunneridae</taxon>
        <taxon>Pentapetalae</taxon>
        <taxon>rosids</taxon>
        <taxon>fabids</taxon>
        <taxon>Fabales</taxon>
        <taxon>Fabaceae</taxon>
        <taxon>Papilionoideae</taxon>
        <taxon>50 kb inversion clade</taxon>
        <taxon>NPAAA clade</taxon>
        <taxon>Hologalegina</taxon>
        <taxon>IRL clade</taxon>
        <taxon>Trifolieae</taxon>
        <taxon>Medicago</taxon>
    </lineage>
</organism>
<gene>
    <name evidence="2" type="ordered locus">MTR_1g029080</name>
</gene>
<accession>A0A072VEL8</accession>
<evidence type="ECO:0000313" key="2">
    <source>
        <dbReference type="EMBL" id="KEH40449.1"/>
    </source>
</evidence>
<keyword evidence="4" id="KW-1185">Reference proteome</keyword>